<dbReference type="PANTHER" id="PTHR21325">
    <property type="entry name" value="PHOSPHOLIPASE B, PLB1"/>
    <property type="match status" value="1"/>
</dbReference>
<dbReference type="EMBL" id="BTSX01000004">
    <property type="protein sequence ID" value="GMS93160.1"/>
    <property type="molecule type" value="Genomic_DNA"/>
</dbReference>
<dbReference type="InterPro" id="IPR036514">
    <property type="entry name" value="SGNH_hydro_sf"/>
</dbReference>
<dbReference type="GO" id="GO:0006644">
    <property type="term" value="P:phospholipid metabolic process"/>
    <property type="evidence" value="ECO:0007669"/>
    <property type="project" value="TreeGrafter"/>
</dbReference>
<evidence type="ECO:0000313" key="1">
    <source>
        <dbReference type="EMBL" id="GMS93160.1"/>
    </source>
</evidence>
<comment type="caution">
    <text evidence="1">The sequence shown here is derived from an EMBL/GenBank/DDBJ whole genome shotgun (WGS) entry which is preliminary data.</text>
</comment>
<dbReference type="FunFam" id="3.40.50.1110:FF:000017">
    <property type="entry name" value="Protein CBG05119"/>
    <property type="match status" value="1"/>
</dbReference>
<reference evidence="1" key="1">
    <citation type="submission" date="2023-10" db="EMBL/GenBank/DDBJ databases">
        <title>Genome assembly of Pristionchus species.</title>
        <authorList>
            <person name="Yoshida K."/>
            <person name="Sommer R.J."/>
        </authorList>
    </citation>
    <scope>NUCLEOTIDE SEQUENCE</scope>
    <source>
        <strain evidence="1">RS0144</strain>
    </source>
</reference>
<dbReference type="Gene3D" id="3.40.50.1110">
    <property type="entry name" value="SGNH hydrolase"/>
    <property type="match status" value="1"/>
</dbReference>
<gene>
    <name evidence="1" type="ORF">PENTCL1PPCAC_15335</name>
</gene>
<sequence length="373" mass="41259">AACLALALLALSAADDMKDYGYPKWKCDAEVMKKSKTVPTSVHSLRYADINVIAALGDSLTAANGAGAEPHDVLGVAIQYRGLAWSMGGDKSLEEHVTLTNILKKFNPDIFGYSIRTGSANVWETAHLNTAIPGAKSHMLMEQATDLVRRMKEHPTEVDIENDWKLVHIFIGANDVCEWCGRPDTLSSDDFRDNLEAAIQILKDNLPRTVVVLVGLVDVSLLRVSDADKKFCELTHLIECHCEENTKVDIPSETKKYQAAEQELVDGRFDTADDFTLVIQPFFEETDHLPLMPNGEPDFTFFAPDCFHFSQFGHGVVGKTLWNNMLQPVGMKDRSVNLTDLTPPLNCPEKACPFIRTSKNSVNCAPYMTPAAN</sequence>
<evidence type="ECO:0000313" key="2">
    <source>
        <dbReference type="Proteomes" id="UP001432027"/>
    </source>
</evidence>
<keyword evidence="2" id="KW-1185">Reference proteome</keyword>
<dbReference type="CDD" id="cd01824">
    <property type="entry name" value="Phospholipase_B_like"/>
    <property type="match status" value="1"/>
</dbReference>
<dbReference type="PANTHER" id="PTHR21325:SF31">
    <property type="entry name" value="GH22081P-RELATED"/>
    <property type="match status" value="1"/>
</dbReference>
<dbReference type="InterPro" id="IPR001087">
    <property type="entry name" value="GDSL"/>
</dbReference>
<feature type="non-terminal residue" evidence="1">
    <location>
        <position position="1"/>
    </location>
</feature>
<dbReference type="InterPro" id="IPR038885">
    <property type="entry name" value="PLB1"/>
</dbReference>
<dbReference type="AlphaFoldDB" id="A0AAV5TDA3"/>
<evidence type="ECO:0008006" key="3">
    <source>
        <dbReference type="Google" id="ProtNLM"/>
    </source>
</evidence>
<proteinExistence type="predicted"/>
<dbReference type="GO" id="GO:0004620">
    <property type="term" value="F:phospholipase activity"/>
    <property type="evidence" value="ECO:0007669"/>
    <property type="project" value="InterPro"/>
</dbReference>
<dbReference type="Pfam" id="PF00657">
    <property type="entry name" value="Lipase_GDSL"/>
    <property type="match status" value="1"/>
</dbReference>
<dbReference type="InterPro" id="IPR035547">
    <property type="entry name" value="Phospholipase_B"/>
</dbReference>
<name>A0AAV5TDA3_9BILA</name>
<dbReference type="Proteomes" id="UP001432027">
    <property type="component" value="Unassembled WGS sequence"/>
</dbReference>
<dbReference type="SUPFAM" id="SSF52266">
    <property type="entry name" value="SGNH hydrolase"/>
    <property type="match status" value="1"/>
</dbReference>
<accession>A0AAV5TDA3</accession>
<protein>
    <recommendedName>
        <fullName evidence="3">Lipase</fullName>
    </recommendedName>
</protein>
<organism evidence="1 2">
    <name type="scientific">Pristionchus entomophagus</name>
    <dbReference type="NCBI Taxonomy" id="358040"/>
    <lineage>
        <taxon>Eukaryota</taxon>
        <taxon>Metazoa</taxon>
        <taxon>Ecdysozoa</taxon>
        <taxon>Nematoda</taxon>
        <taxon>Chromadorea</taxon>
        <taxon>Rhabditida</taxon>
        <taxon>Rhabditina</taxon>
        <taxon>Diplogasteromorpha</taxon>
        <taxon>Diplogasteroidea</taxon>
        <taxon>Neodiplogasteridae</taxon>
        <taxon>Pristionchus</taxon>
    </lineage>
</organism>